<organism evidence="1 2">
    <name type="scientific">Chitinophaga filiformis</name>
    <name type="common">Myxococcus filiformis</name>
    <name type="synonym">Flexibacter filiformis</name>
    <dbReference type="NCBI Taxonomy" id="104663"/>
    <lineage>
        <taxon>Bacteria</taxon>
        <taxon>Pseudomonadati</taxon>
        <taxon>Bacteroidota</taxon>
        <taxon>Chitinophagia</taxon>
        <taxon>Chitinophagales</taxon>
        <taxon>Chitinophagaceae</taxon>
        <taxon>Chitinophaga</taxon>
    </lineage>
</organism>
<protein>
    <submittedName>
        <fullName evidence="1">Uncharacterized protein</fullName>
    </submittedName>
</protein>
<dbReference type="InterPro" id="IPR046525">
    <property type="entry name" value="DUF6702"/>
</dbReference>
<dbReference type="EMBL" id="FNBN01000016">
    <property type="protein sequence ID" value="SDH61770.1"/>
    <property type="molecule type" value="Genomic_DNA"/>
</dbReference>
<dbReference type="Pfam" id="PF20420">
    <property type="entry name" value="DUF6702"/>
    <property type="match status" value="1"/>
</dbReference>
<dbReference type="Proteomes" id="UP000199045">
    <property type="component" value="Unassembled WGS sequence"/>
</dbReference>
<evidence type="ECO:0000313" key="2">
    <source>
        <dbReference type="Proteomes" id="UP000199045"/>
    </source>
</evidence>
<dbReference type="OrthoDB" id="5735516at2"/>
<dbReference type="RefSeq" id="WP_089838831.1">
    <property type="nucleotide sequence ID" value="NZ_FNBN01000016.1"/>
</dbReference>
<dbReference type="AlphaFoldDB" id="A0A1G8DWE6"/>
<reference evidence="1 2" key="1">
    <citation type="submission" date="2016-10" db="EMBL/GenBank/DDBJ databases">
        <authorList>
            <person name="de Groot N.N."/>
        </authorList>
    </citation>
    <scope>NUCLEOTIDE SEQUENCE [LARGE SCALE GENOMIC DNA]</scope>
    <source>
        <strain evidence="1 2">DSM 527</strain>
    </source>
</reference>
<evidence type="ECO:0000313" key="1">
    <source>
        <dbReference type="EMBL" id="SDH61770.1"/>
    </source>
</evidence>
<proteinExistence type="predicted"/>
<accession>A0A1G8DWE6</accession>
<gene>
    <name evidence="1" type="ORF">SAMN04488121_1167</name>
</gene>
<dbReference type="STRING" id="104663.SAMN04488121_1167"/>
<sequence length="161" mass="18268">MGVLLFKWLATALTVLHPFYVSVTEIAHNKSKSELQVSCRIFADDLENAIKKQYKAPLDIVHPANRAVTDSLIAGYLAKHLFVTTDGKAVRLQYLGYKIEEEAAWCFLAAEKVPAFKKAHVRNNILYDEHPNQINMIHVIQNEIRQSTKLDNPKADADFSF</sequence>
<name>A0A1G8DWE6_CHIFI</name>